<evidence type="ECO:0000256" key="3">
    <source>
        <dbReference type="ARBA" id="ARBA00022679"/>
    </source>
</evidence>
<dbReference type="EMBL" id="VSSQ01000035">
    <property type="protein sequence ID" value="MPL67171.1"/>
    <property type="molecule type" value="Genomic_DNA"/>
</dbReference>
<protein>
    <submittedName>
        <fullName evidence="6">Putative pyridoxal phosphate-dependent aminotransferase EpsN</fullName>
        <ecNumber evidence="6">2.6.1.-</ecNumber>
    </submittedName>
</protein>
<dbReference type="InterPro" id="IPR000653">
    <property type="entry name" value="DegT/StrS_aminotransferase"/>
</dbReference>
<dbReference type="InterPro" id="IPR015422">
    <property type="entry name" value="PyrdxlP-dep_Trfase_small"/>
</dbReference>
<dbReference type="GO" id="GO:0008483">
    <property type="term" value="F:transaminase activity"/>
    <property type="evidence" value="ECO:0007669"/>
    <property type="project" value="UniProtKB-KW"/>
</dbReference>
<comment type="caution">
    <text evidence="6">The sequence shown here is derived from an EMBL/GenBank/DDBJ whole genome shotgun (WGS) entry which is preliminary data.</text>
</comment>
<dbReference type="PANTHER" id="PTHR30244:SF34">
    <property type="entry name" value="DTDP-4-AMINO-4,6-DIDEOXYGALACTOSE TRANSAMINASE"/>
    <property type="match status" value="1"/>
</dbReference>
<proteinExistence type="inferred from homology"/>
<gene>
    <name evidence="6" type="primary">epsN_2</name>
    <name evidence="6" type="ORF">SDC9_12861</name>
</gene>
<evidence type="ECO:0000256" key="4">
    <source>
        <dbReference type="ARBA" id="ARBA00022898"/>
    </source>
</evidence>
<dbReference type="Pfam" id="PF01041">
    <property type="entry name" value="DegT_DnrJ_EryC1"/>
    <property type="match status" value="1"/>
</dbReference>
<evidence type="ECO:0000256" key="5">
    <source>
        <dbReference type="ARBA" id="ARBA00037999"/>
    </source>
</evidence>
<dbReference type="InterPro" id="IPR015424">
    <property type="entry name" value="PyrdxlP-dep_Trfase"/>
</dbReference>
<comment type="cofactor">
    <cofactor evidence="1">
        <name>pyridoxal 5'-phosphate</name>
        <dbReference type="ChEBI" id="CHEBI:597326"/>
    </cofactor>
</comment>
<accession>A0A644TN73</accession>
<dbReference type="CDD" id="cd00616">
    <property type="entry name" value="AHBA_syn"/>
    <property type="match status" value="1"/>
</dbReference>
<dbReference type="GO" id="GO:0000271">
    <property type="term" value="P:polysaccharide biosynthetic process"/>
    <property type="evidence" value="ECO:0007669"/>
    <property type="project" value="TreeGrafter"/>
</dbReference>
<evidence type="ECO:0000256" key="1">
    <source>
        <dbReference type="ARBA" id="ARBA00001933"/>
    </source>
</evidence>
<reference evidence="6" key="1">
    <citation type="submission" date="2019-08" db="EMBL/GenBank/DDBJ databases">
        <authorList>
            <person name="Kucharzyk K."/>
            <person name="Murdoch R.W."/>
            <person name="Higgins S."/>
            <person name="Loffler F."/>
        </authorList>
    </citation>
    <scope>NUCLEOTIDE SEQUENCE</scope>
</reference>
<dbReference type="InterPro" id="IPR015421">
    <property type="entry name" value="PyrdxlP-dep_Trfase_major"/>
</dbReference>
<keyword evidence="4" id="KW-0663">Pyridoxal phosphate</keyword>
<keyword evidence="2 6" id="KW-0032">Aminotransferase</keyword>
<evidence type="ECO:0000313" key="6">
    <source>
        <dbReference type="EMBL" id="MPL67171.1"/>
    </source>
</evidence>
<dbReference type="FunFam" id="3.40.640.10:FF:000090">
    <property type="entry name" value="Pyridoxal phosphate-dependent aminotransferase"/>
    <property type="match status" value="1"/>
</dbReference>
<dbReference type="AlphaFoldDB" id="A0A644TN73"/>
<dbReference type="EC" id="2.6.1.-" evidence="6"/>
<evidence type="ECO:0000256" key="2">
    <source>
        <dbReference type="ARBA" id="ARBA00022576"/>
    </source>
</evidence>
<name>A0A644TN73_9ZZZZ</name>
<dbReference type="Gene3D" id="3.40.640.10">
    <property type="entry name" value="Type I PLP-dependent aspartate aminotransferase-like (Major domain)"/>
    <property type="match status" value="1"/>
</dbReference>
<keyword evidence="3 6" id="KW-0808">Transferase</keyword>
<dbReference type="PANTHER" id="PTHR30244">
    <property type="entry name" value="TRANSAMINASE"/>
    <property type="match status" value="1"/>
</dbReference>
<organism evidence="6">
    <name type="scientific">bioreactor metagenome</name>
    <dbReference type="NCBI Taxonomy" id="1076179"/>
    <lineage>
        <taxon>unclassified sequences</taxon>
        <taxon>metagenomes</taxon>
        <taxon>ecological metagenomes</taxon>
    </lineage>
</organism>
<dbReference type="PIRSF" id="PIRSF000390">
    <property type="entry name" value="PLP_StrS"/>
    <property type="match status" value="1"/>
</dbReference>
<dbReference type="Gene3D" id="3.90.1150.10">
    <property type="entry name" value="Aspartate Aminotransferase, domain 1"/>
    <property type="match status" value="1"/>
</dbReference>
<dbReference type="GO" id="GO:0030170">
    <property type="term" value="F:pyridoxal phosphate binding"/>
    <property type="evidence" value="ECO:0007669"/>
    <property type="project" value="TreeGrafter"/>
</dbReference>
<sequence>MRDKRIYLSSPTMHGEEQMYVKEAFDTNWVAPLGKNVDEFEKSIEQYIGVKAAAALNAGTAALHLAVKLAGVGQGDIVLCSDLTFSATVNPVSYEKGVQVFVDSERKTWNMDPNALKVAFTKYPQAKAVIVANLYGTPAKLDEIKEVCDKHGVVLIEDAAESLSSTYKGQQTGTFGKYNAISFNGNKIITTSGGGMLLSDDVEAIAKARFWSTQARDPAPYYQHSEIGYNYRMSNIVAGIGRGQMLHIDEHRAQKKAIYLRYKEGFKDLPVTMNPYLDCSEPNFWLSCLTINKGEKVTPDDIRLALEKENIESRPIWKPMHMQPVFANNDFITLGDSVGEDIFTRGLCLPSDNKMTEEEQDKVIEIIKGLWK</sequence>
<dbReference type="SUPFAM" id="SSF53383">
    <property type="entry name" value="PLP-dependent transferases"/>
    <property type="match status" value="1"/>
</dbReference>
<comment type="similarity">
    <text evidence="5">Belongs to the DegT/DnrJ/EryC1 family.</text>
</comment>